<protein>
    <submittedName>
        <fullName evidence="1">Uncharacterized protein</fullName>
    </submittedName>
</protein>
<organism evidence="1 2">
    <name type="scientific">Nocardiopsis changdeensis</name>
    <dbReference type="NCBI Taxonomy" id="2831969"/>
    <lineage>
        <taxon>Bacteria</taxon>
        <taxon>Bacillati</taxon>
        <taxon>Actinomycetota</taxon>
        <taxon>Actinomycetes</taxon>
        <taxon>Streptosporangiales</taxon>
        <taxon>Nocardiopsidaceae</taxon>
        <taxon>Nocardiopsis</taxon>
    </lineage>
</organism>
<dbReference type="RefSeq" id="WP_220559563.1">
    <property type="nucleotide sequence ID" value="NZ_CP074133.1"/>
</dbReference>
<proteinExistence type="predicted"/>
<dbReference type="EMBL" id="CP074133">
    <property type="protein sequence ID" value="QUX24165.1"/>
    <property type="molecule type" value="Genomic_DNA"/>
</dbReference>
<keyword evidence="2" id="KW-1185">Reference proteome</keyword>
<dbReference type="Proteomes" id="UP000676079">
    <property type="component" value="Chromosome"/>
</dbReference>
<accession>A0ABX8BPJ9</accession>
<sequence>MAIAVTPEGLRAWFAKARITPDMLRKVHDLGPTGLITADMFRRTYQASSSATLALNGNQSEVIVYDHDTVTTDLRQAGAGAHDAEPAWLLASDQATTAVRASTEDWLPFIFISPLAWRMRRTMRSHGGFELAARPTVTPDDTLVDTYIHADAPDLRITLAMPAFTDGAVECEATILDRHKAPAGGASGHLCHGCGAEEAAAGLRDMVKDIAAEEA</sequence>
<evidence type="ECO:0000313" key="2">
    <source>
        <dbReference type="Proteomes" id="UP000676079"/>
    </source>
</evidence>
<evidence type="ECO:0000313" key="1">
    <source>
        <dbReference type="EMBL" id="QUX24165.1"/>
    </source>
</evidence>
<reference evidence="1 2" key="1">
    <citation type="submission" date="2021-05" db="EMBL/GenBank/DDBJ databases">
        <title>Direct Submission.</title>
        <authorList>
            <person name="Li K."/>
            <person name="Gao J."/>
        </authorList>
    </citation>
    <scope>NUCLEOTIDE SEQUENCE [LARGE SCALE GENOMIC DNA]</scope>
    <source>
        <strain evidence="1 2">Mg02</strain>
    </source>
</reference>
<gene>
    <name evidence="1" type="ORF">KGD84_07640</name>
</gene>
<name>A0ABX8BPJ9_9ACTN</name>